<dbReference type="RefSeq" id="WP_121159655.1">
    <property type="nucleotide sequence ID" value="NZ_RBKT01000001.1"/>
</dbReference>
<dbReference type="Pfam" id="PF08592">
    <property type="entry name" value="Anthrone_oxy"/>
    <property type="match status" value="1"/>
</dbReference>
<accession>A0A495JSH0</accession>
<evidence type="ECO:0000313" key="3">
    <source>
        <dbReference type="Proteomes" id="UP000277671"/>
    </source>
</evidence>
<organism evidence="2 3">
    <name type="scientific">Micromonospora pisi</name>
    <dbReference type="NCBI Taxonomy" id="589240"/>
    <lineage>
        <taxon>Bacteria</taxon>
        <taxon>Bacillati</taxon>
        <taxon>Actinomycetota</taxon>
        <taxon>Actinomycetes</taxon>
        <taxon>Micromonosporales</taxon>
        <taxon>Micromonosporaceae</taxon>
        <taxon>Micromonospora</taxon>
    </lineage>
</organism>
<feature type="transmembrane region" description="Helical" evidence="1">
    <location>
        <begin position="48"/>
        <end position="67"/>
    </location>
</feature>
<protein>
    <submittedName>
        <fullName evidence="2">Uncharacterized protein DUF1772</fullName>
    </submittedName>
</protein>
<comment type="caution">
    <text evidence="2">The sequence shown here is derived from an EMBL/GenBank/DDBJ whole genome shotgun (WGS) entry which is preliminary data.</text>
</comment>
<keyword evidence="3" id="KW-1185">Reference proteome</keyword>
<keyword evidence="1" id="KW-1133">Transmembrane helix</keyword>
<reference evidence="2 3" key="1">
    <citation type="submission" date="2018-10" db="EMBL/GenBank/DDBJ databases">
        <title>Sequencing the genomes of 1000 actinobacteria strains.</title>
        <authorList>
            <person name="Klenk H.-P."/>
        </authorList>
    </citation>
    <scope>NUCLEOTIDE SEQUENCE [LARGE SCALE GENOMIC DNA]</scope>
    <source>
        <strain evidence="2 3">DSM 45175</strain>
    </source>
</reference>
<keyword evidence="1" id="KW-0812">Transmembrane</keyword>
<dbReference type="Proteomes" id="UP000277671">
    <property type="component" value="Unassembled WGS sequence"/>
</dbReference>
<feature type="transmembrane region" description="Helical" evidence="1">
    <location>
        <begin position="79"/>
        <end position="102"/>
    </location>
</feature>
<evidence type="ECO:0000256" key="1">
    <source>
        <dbReference type="SAM" id="Phobius"/>
    </source>
</evidence>
<dbReference type="OrthoDB" id="4412667at2"/>
<name>A0A495JSH0_9ACTN</name>
<sequence>MDVLMFATVAVLGFTACAEFGSYAFVHPVVKRLAPRDHILVEQGLLRTFGIVMPVLMTASLVLAISYAARPDGAGLPEVLRWVAAATWATGIVTTVVVNVPINLSTLRWNKDFPPERWQERRNRWEWFQGYRSWAYLTAFLLVALSVATVG</sequence>
<keyword evidence="1" id="KW-0472">Membrane</keyword>
<evidence type="ECO:0000313" key="2">
    <source>
        <dbReference type="EMBL" id="RKR91555.1"/>
    </source>
</evidence>
<dbReference type="AlphaFoldDB" id="A0A495JSH0"/>
<feature type="transmembrane region" description="Helical" evidence="1">
    <location>
        <begin position="133"/>
        <end position="150"/>
    </location>
</feature>
<dbReference type="EMBL" id="RBKT01000001">
    <property type="protein sequence ID" value="RKR91555.1"/>
    <property type="molecule type" value="Genomic_DNA"/>
</dbReference>
<dbReference type="InterPro" id="IPR013901">
    <property type="entry name" value="Anthrone_oxy"/>
</dbReference>
<gene>
    <name evidence="2" type="ORF">BDK92_5955</name>
</gene>
<proteinExistence type="predicted"/>